<name>A0A8J5W3S9_ZIZPA</name>
<accession>A0A8J5W3S9</accession>
<keyword evidence="2" id="KW-1185">Reference proteome</keyword>
<dbReference type="Proteomes" id="UP000729402">
    <property type="component" value="Unassembled WGS sequence"/>
</dbReference>
<proteinExistence type="predicted"/>
<reference evidence="1" key="1">
    <citation type="journal article" date="2021" name="bioRxiv">
        <title>Whole Genome Assembly and Annotation of Northern Wild Rice, Zizania palustris L., Supports a Whole Genome Duplication in the Zizania Genus.</title>
        <authorList>
            <person name="Haas M."/>
            <person name="Kono T."/>
            <person name="Macchietto M."/>
            <person name="Millas R."/>
            <person name="McGilp L."/>
            <person name="Shao M."/>
            <person name="Duquette J."/>
            <person name="Hirsch C.N."/>
            <person name="Kimball J."/>
        </authorList>
    </citation>
    <scope>NUCLEOTIDE SEQUENCE</scope>
    <source>
        <tissue evidence="1">Fresh leaf tissue</tissue>
    </source>
</reference>
<gene>
    <name evidence="1" type="ORF">GUJ93_ZPchr0006g44779</name>
</gene>
<dbReference type="EMBL" id="JAAALK010000283">
    <property type="protein sequence ID" value="KAG8076743.1"/>
    <property type="molecule type" value="Genomic_DNA"/>
</dbReference>
<evidence type="ECO:0000313" key="1">
    <source>
        <dbReference type="EMBL" id="KAG8076743.1"/>
    </source>
</evidence>
<organism evidence="1 2">
    <name type="scientific">Zizania palustris</name>
    <name type="common">Northern wild rice</name>
    <dbReference type="NCBI Taxonomy" id="103762"/>
    <lineage>
        <taxon>Eukaryota</taxon>
        <taxon>Viridiplantae</taxon>
        <taxon>Streptophyta</taxon>
        <taxon>Embryophyta</taxon>
        <taxon>Tracheophyta</taxon>
        <taxon>Spermatophyta</taxon>
        <taxon>Magnoliopsida</taxon>
        <taxon>Liliopsida</taxon>
        <taxon>Poales</taxon>
        <taxon>Poaceae</taxon>
        <taxon>BOP clade</taxon>
        <taxon>Oryzoideae</taxon>
        <taxon>Oryzeae</taxon>
        <taxon>Zizaniinae</taxon>
        <taxon>Zizania</taxon>
    </lineage>
</organism>
<comment type="caution">
    <text evidence="1">The sequence shown here is derived from an EMBL/GenBank/DDBJ whole genome shotgun (WGS) entry which is preliminary data.</text>
</comment>
<sequence>MNHDDALRKGSGSAPLFVEIMMAGRWMQLMVVGKEELLVQAMQSSSNLFHIMDQSSSSPAQVDLVWLVVNL</sequence>
<reference evidence="1" key="2">
    <citation type="submission" date="2021-02" db="EMBL/GenBank/DDBJ databases">
        <authorList>
            <person name="Kimball J.A."/>
            <person name="Haas M.W."/>
            <person name="Macchietto M."/>
            <person name="Kono T."/>
            <person name="Duquette J."/>
            <person name="Shao M."/>
        </authorList>
    </citation>
    <scope>NUCLEOTIDE SEQUENCE</scope>
    <source>
        <tissue evidence="1">Fresh leaf tissue</tissue>
    </source>
</reference>
<dbReference type="AlphaFoldDB" id="A0A8J5W3S9"/>
<protein>
    <submittedName>
        <fullName evidence="1">Uncharacterized protein</fullName>
    </submittedName>
</protein>
<evidence type="ECO:0000313" key="2">
    <source>
        <dbReference type="Proteomes" id="UP000729402"/>
    </source>
</evidence>